<feature type="region of interest" description="Disordered" evidence="1">
    <location>
        <begin position="1"/>
        <end position="28"/>
    </location>
</feature>
<feature type="compositionally biased region" description="Basic and acidic residues" evidence="1">
    <location>
        <begin position="1"/>
        <end position="13"/>
    </location>
</feature>
<dbReference type="EMBL" id="JASSZA010000005">
    <property type="protein sequence ID" value="KAK2111636.1"/>
    <property type="molecule type" value="Genomic_DNA"/>
</dbReference>
<comment type="caution">
    <text evidence="2">The sequence shown here is derived from an EMBL/GenBank/DDBJ whole genome shotgun (WGS) entry which is preliminary data.</text>
</comment>
<organism evidence="2 3">
    <name type="scientific">Saguinus oedipus</name>
    <name type="common">Cotton-top tamarin</name>
    <name type="synonym">Oedipomidas oedipus</name>
    <dbReference type="NCBI Taxonomy" id="9490"/>
    <lineage>
        <taxon>Eukaryota</taxon>
        <taxon>Metazoa</taxon>
        <taxon>Chordata</taxon>
        <taxon>Craniata</taxon>
        <taxon>Vertebrata</taxon>
        <taxon>Euteleostomi</taxon>
        <taxon>Mammalia</taxon>
        <taxon>Eutheria</taxon>
        <taxon>Euarchontoglires</taxon>
        <taxon>Primates</taxon>
        <taxon>Haplorrhini</taxon>
        <taxon>Platyrrhini</taxon>
        <taxon>Cebidae</taxon>
        <taxon>Callitrichinae</taxon>
        <taxon>Saguinus</taxon>
    </lineage>
</organism>
<name>A0ABQ9VR59_SAGOE</name>
<proteinExistence type="predicted"/>
<reference evidence="2 3" key="1">
    <citation type="submission" date="2023-05" db="EMBL/GenBank/DDBJ databases">
        <title>B98-5 Cell Line De Novo Hybrid Assembly: An Optical Mapping Approach.</title>
        <authorList>
            <person name="Kananen K."/>
            <person name="Auerbach J.A."/>
            <person name="Kautto E."/>
            <person name="Blachly J.S."/>
        </authorList>
    </citation>
    <scope>NUCLEOTIDE SEQUENCE [LARGE SCALE GENOMIC DNA]</scope>
    <source>
        <strain evidence="2">B95-8</strain>
        <tissue evidence="2">Cell line</tissue>
    </source>
</reference>
<accession>A0ABQ9VR59</accession>
<evidence type="ECO:0000313" key="2">
    <source>
        <dbReference type="EMBL" id="KAK2111636.1"/>
    </source>
</evidence>
<dbReference type="Proteomes" id="UP001266305">
    <property type="component" value="Unassembled WGS sequence"/>
</dbReference>
<protein>
    <submittedName>
        <fullName evidence="2">Uncharacterized protein</fullName>
    </submittedName>
</protein>
<sequence>MNVGATEKKRMETSRVAVGEPGDRDKTLSGQEKYISKTELNQGYARPGLGSKPPSCGGPIGVAWGLTLNEMTCRKMTLEHTLQVRVSVIGGPIASPLKKVAHFYTNYFYSIMSGEAVSGLRGKAVASVATFLFPELENQVWDSPLTLLLAINAAINKR</sequence>
<evidence type="ECO:0000256" key="1">
    <source>
        <dbReference type="SAM" id="MobiDB-lite"/>
    </source>
</evidence>
<keyword evidence="3" id="KW-1185">Reference proteome</keyword>
<evidence type="ECO:0000313" key="3">
    <source>
        <dbReference type="Proteomes" id="UP001266305"/>
    </source>
</evidence>
<gene>
    <name evidence="2" type="ORF">P7K49_011382</name>
</gene>